<evidence type="ECO:0000313" key="5">
    <source>
        <dbReference type="WBParaSite" id="SBAD_0000706301-mRNA-1"/>
    </source>
</evidence>
<evidence type="ECO:0000256" key="1">
    <source>
        <dbReference type="PROSITE-ProRule" id="PRU01005"/>
    </source>
</evidence>
<evidence type="ECO:0000259" key="2">
    <source>
        <dbReference type="PROSITE" id="PS51670"/>
    </source>
</evidence>
<accession>A0A183IT53</accession>
<feature type="domain" description="ShKT" evidence="2">
    <location>
        <begin position="207"/>
        <end position="242"/>
    </location>
</feature>
<dbReference type="InterPro" id="IPR014044">
    <property type="entry name" value="CAP_dom"/>
</dbReference>
<reference evidence="3 4" key="2">
    <citation type="submission" date="2018-11" db="EMBL/GenBank/DDBJ databases">
        <authorList>
            <consortium name="Pathogen Informatics"/>
        </authorList>
    </citation>
    <scope>NUCLEOTIDE SEQUENCE [LARGE SCALE GENOMIC DNA]</scope>
</reference>
<evidence type="ECO:0000313" key="3">
    <source>
        <dbReference type="EMBL" id="VDP10852.1"/>
    </source>
</evidence>
<sequence>MHRSYSDRSQKYGFQIIGENIWWSNEPYLRANLRSIIRDLYSERLVYSYSTNQCAAGYQCGHYTQIVSAEACAVGCAAAYCPYIYYGRRVPSGTFFVCNYGPGVSDFRSRPYRFGPRCSECPSACRNGLCGECVEAREELCQPVSVSKPRYPTQWTSEEPQVNANVVHEQETSSGGSEVVHHRRLAVRANNVTARATGAPSRHHSSCTDVWPQCPHWASINECQRLPDYMRRMCPISCNFSCDSGVATQDTALFPTLKPAQRCECYSRPRNAVGECAEDVTVKGVTQSCQTRGPH</sequence>
<dbReference type="EMBL" id="UZAM01010053">
    <property type="protein sequence ID" value="VDP10852.1"/>
    <property type="molecule type" value="Genomic_DNA"/>
</dbReference>
<dbReference type="PANTHER" id="PTHR10334">
    <property type="entry name" value="CYSTEINE-RICH SECRETORY PROTEIN-RELATED"/>
    <property type="match status" value="1"/>
</dbReference>
<dbReference type="Gene3D" id="3.40.33.10">
    <property type="entry name" value="CAP"/>
    <property type="match status" value="1"/>
</dbReference>
<dbReference type="InterPro" id="IPR003582">
    <property type="entry name" value="ShKT_dom"/>
</dbReference>
<dbReference type="OrthoDB" id="5819511at2759"/>
<dbReference type="Pfam" id="PF01549">
    <property type="entry name" value="ShK"/>
    <property type="match status" value="1"/>
</dbReference>
<proteinExistence type="predicted"/>
<dbReference type="SMART" id="SM00198">
    <property type="entry name" value="SCP"/>
    <property type="match status" value="1"/>
</dbReference>
<dbReference type="PROSITE" id="PS51670">
    <property type="entry name" value="SHKT"/>
    <property type="match status" value="1"/>
</dbReference>
<dbReference type="SUPFAM" id="SSF55797">
    <property type="entry name" value="PR-1-like"/>
    <property type="match status" value="1"/>
</dbReference>
<dbReference type="Pfam" id="PF00188">
    <property type="entry name" value="CAP"/>
    <property type="match status" value="1"/>
</dbReference>
<dbReference type="Proteomes" id="UP000270296">
    <property type="component" value="Unassembled WGS sequence"/>
</dbReference>
<keyword evidence="4" id="KW-1185">Reference proteome</keyword>
<dbReference type="InterPro" id="IPR035940">
    <property type="entry name" value="CAP_sf"/>
</dbReference>
<organism evidence="5">
    <name type="scientific">Soboliphyme baturini</name>
    <dbReference type="NCBI Taxonomy" id="241478"/>
    <lineage>
        <taxon>Eukaryota</taxon>
        <taxon>Metazoa</taxon>
        <taxon>Ecdysozoa</taxon>
        <taxon>Nematoda</taxon>
        <taxon>Enoplea</taxon>
        <taxon>Dorylaimia</taxon>
        <taxon>Dioctophymatida</taxon>
        <taxon>Dioctophymatoidea</taxon>
        <taxon>Soboliphymatidae</taxon>
        <taxon>Soboliphyme</taxon>
    </lineage>
</organism>
<dbReference type="SMART" id="SM00254">
    <property type="entry name" value="ShKT"/>
    <property type="match status" value="1"/>
</dbReference>
<reference evidence="5" key="1">
    <citation type="submission" date="2016-06" db="UniProtKB">
        <authorList>
            <consortium name="WormBaseParasite"/>
        </authorList>
    </citation>
    <scope>IDENTIFICATION</scope>
</reference>
<name>A0A183IT53_9BILA</name>
<dbReference type="WBParaSite" id="SBAD_0000706301-mRNA-1">
    <property type="protein sequence ID" value="SBAD_0000706301-mRNA-1"/>
    <property type="gene ID" value="SBAD_0000706301"/>
</dbReference>
<dbReference type="InterPro" id="IPR001283">
    <property type="entry name" value="CRISP-related"/>
</dbReference>
<gene>
    <name evidence="3" type="ORF">SBAD_LOCUS6800</name>
</gene>
<dbReference type="AlphaFoldDB" id="A0A183IT53"/>
<evidence type="ECO:0000313" key="4">
    <source>
        <dbReference type="Proteomes" id="UP000270296"/>
    </source>
</evidence>
<comment type="caution">
    <text evidence="1">Lacks conserved residue(s) required for the propagation of feature annotation.</text>
</comment>
<protein>
    <submittedName>
        <fullName evidence="5">ShKT domain-containing protein</fullName>
    </submittedName>
</protein>